<dbReference type="InterPro" id="IPR007353">
    <property type="entry name" value="DUF421"/>
</dbReference>
<evidence type="ECO:0000313" key="11">
    <source>
        <dbReference type="Proteomes" id="UP000285908"/>
    </source>
</evidence>
<evidence type="ECO:0000259" key="9">
    <source>
        <dbReference type="Pfam" id="PF20730"/>
    </source>
</evidence>
<dbReference type="InterPro" id="IPR023090">
    <property type="entry name" value="UPF0702_alpha/beta_dom_sf"/>
</dbReference>
<dbReference type="Gene3D" id="3.30.240.20">
    <property type="entry name" value="bsu07140 like domains"/>
    <property type="match status" value="1"/>
</dbReference>
<dbReference type="EMBL" id="RQXX01000001">
    <property type="protein sequence ID" value="RVV99799.1"/>
    <property type="molecule type" value="Genomic_DNA"/>
</dbReference>
<dbReference type="AlphaFoldDB" id="A0A438AMA9"/>
<evidence type="ECO:0000256" key="1">
    <source>
        <dbReference type="ARBA" id="ARBA00004651"/>
    </source>
</evidence>
<sequence>MIEDMLFQNWTGVLRTVLVGTLAYALLVLSLRISGKRTLAKLNAFDLVVTVALGSTLATILLSESVALAEGVAAFATLIGLQWIVARLSVASSGFARLVRSEPTLLMREGEVCAAALARERVTREELMTVIRNATPSDPKDVAAVILESDGSFSVIGRQGDTPGASFADAGLRP</sequence>
<dbReference type="Pfam" id="PF20730">
    <property type="entry name" value="YetF_N"/>
    <property type="match status" value="1"/>
</dbReference>
<evidence type="ECO:0000256" key="4">
    <source>
        <dbReference type="ARBA" id="ARBA00022692"/>
    </source>
</evidence>
<keyword evidence="4 7" id="KW-0812">Transmembrane</keyword>
<dbReference type="OrthoDB" id="9793799at2"/>
<accession>A0A438AMA9</accession>
<evidence type="ECO:0000256" key="2">
    <source>
        <dbReference type="ARBA" id="ARBA00006448"/>
    </source>
</evidence>
<feature type="domain" description="YetF C-terminal" evidence="8">
    <location>
        <begin position="93"/>
        <end position="159"/>
    </location>
</feature>
<evidence type="ECO:0000256" key="7">
    <source>
        <dbReference type="SAM" id="Phobius"/>
    </source>
</evidence>
<keyword evidence="6 7" id="KW-0472">Membrane</keyword>
<comment type="similarity">
    <text evidence="2">Belongs to the UPF0702 family.</text>
</comment>
<feature type="domain" description="YetF-like N-terminal transmembrane" evidence="9">
    <location>
        <begin position="21"/>
        <end position="84"/>
    </location>
</feature>
<evidence type="ECO:0000256" key="5">
    <source>
        <dbReference type="ARBA" id="ARBA00022989"/>
    </source>
</evidence>
<dbReference type="GO" id="GO:0005886">
    <property type="term" value="C:plasma membrane"/>
    <property type="evidence" value="ECO:0007669"/>
    <property type="project" value="UniProtKB-SubCell"/>
</dbReference>
<gene>
    <name evidence="10" type="ORF">EKE94_03755</name>
</gene>
<keyword evidence="11" id="KW-1185">Reference proteome</keyword>
<feature type="transmembrane region" description="Helical" evidence="7">
    <location>
        <begin position="68"/>
        <end position="90"/>
    </location>
</feature>
<dbReference type="RefSeq" id="WP_127905240.1">
    <property type="nucleotide sequence ID" value="NZ_RQXX01000001.1"/>
</dbReference>
<evidence type="ECO:0000256" key="3">
    <source>
        <dbReference type="ARBA" id="ARBA00022475"/>
    </source>
</evidence>
<dbReference type="PANTHER" id="PTHR34582:SF6">
    <property type="entry name" value="UPF0702 TRANSMEMBRANE PROTEIN YCAP"/>
    <property type="match status" value="1"/>
</dbReference>
<evidence type="ECO:0000256" key="6">
    <source>
        <dbReference type="ARBA" id="ARBA00023136"/>
    </source>
</evidence>
<comment type="subcellular location">
    <subcellularLocation>
        <location evidence="1">Cell membrane</location>
        <topology evidence="1">Multi-pass membrane protein</topology>
    </subcellularLocation>
</comment>
<protein>
    <submittedName>
        <fullName evidence="10">DUF421 domain-containing protein</fullName>
    </submittedName>
</protein>
<comment type="caution">
    <text evidence="10">The sequence shown here is derived from an EMBL/GenBank/DDBJ whole genome shotgun (WGS) entry which is preliminary data.</text>
</comment>
<dbReference type="Pfam" id="PF04239">
    <property type="entry name" value="DUF421"/>
    <property type="match status" value="1"/>
</dbReference>
<keyword evidence="3" id="KW-1003">Cell membrane</keyword>
<proteinExistence type="inferred from homology"/>
<feature type="transmembrane region" description="Helical" evidence="7">
    <location>
        <begin position="12"/>
        <end position="31"/>
    </location>
</feature>
<evidence type="ECO:0000259" key="8">
    <source>
        <dbReference type="Pfam" id="PF04239"/>
    </source>
</evidence>
<reference evidence="10 11" key="1">
    <citation type="submission" date="2018-11" db="EMBL/GenBank/DDBJ databases">
        <title>Mesobaculum littorinae gen. nov., sp. nov., isolated from Littorina scabra that represents a novel genus of the order Rhodobacteraceae.</title>
        <authorList>
            <person name="Li F."/>
        </authorList>
    </citation>
    <scope>NUCLEOTIDE SEQUENCE [LARGE SCALE GENOMIC DNA]</scope>
    <source>
        <strain evidence="10 11">M0103</strain>
    </source>
</reference>
<keyword evidence="5 7" id="KW-1133">Transmembrane helix</keyword>
<name>A0A438AMA9_9RHOB</name>
<dbReference type="Proteomes" id="UP000285908">
    <property type="component" value="Unassembled WGS sequence"/>
</dbReference>
<dbReference type="PANTHER" id="PTHR34582">
    <property type="entry name" value="UPF0702 TRANSMEMBRANE PROTEIN YCAP"/>
    <property type="match status" value="1"/>
</dbReference>
<organism evidence="10 11">
    <name type="scientific">Mesobaculum littorinae</name>
    <dbReference type="NCBI Taxonomy" id="2486419"/>
    <lineage>
        <taxon>Bacteria</taxon>
        <taxon>Pseudomonadati</taxon>
        <taxon>Pseudomonadota</taxon>
        <taxon>Alphaproteobacteria</taxon>
        <taxon>Rhodobacterales</taxon>
        <taxon>Roseobacteraceae</taxon>
        <taxon>Mesobaculum</taxon>
    </lineage>
</organism>
<dbReference type="InterPro" id="IPR048454">
    <property type="entry name" value="YetF_N"/>
</dbReference>
<feature type="transmembrane region" description="Helical" evidence="7">
    <location>
        <begin position="43"/>
        <end position="62"/>
    </location>
</feature>
<evidence type="ECO:0000313" key="10">
    <source>
        <dbReference type="EMBL" id="RVV99799.1"/>
    </source>
</evidence>